<dbReference type="EMBL" id="CAJVQB010053080">
    <property type="protein sequence ID" value="CAG8836211.1"/>
    <property type="molecule type" value="Genomic_DNA"/>
</dbReference>
<sequence length="70" mass="7779">AKTHGSYLRVHFKNMCEIANALAGKILSKPMKYLEDVKEHKQAIPFRRFKGGVGRCAQAKTFGATQGQTN</sequence>
<dbReference type="InterPro" id="IPR005721">
    <property type="entry name" value="Ribosomal_uL22_euk/arc"/>
</dbReference>
<dbReference type="PANTHER" id="PTHR11593">
    <property type="entry name" value="60S RIBOSOMAL PROTEIN L17"/>
    <property type="match status" value="1"/>
</dbReference>
<evidence type="ECO:0000313" key="2">
    <source>
        <dbReference type="Proteomes" id="UP000789901"/>
    </source>
</evidence>
<gene>
    <name evidence="1" type="ORF">GMARGA_LOCUS32924</name>
</gene>
<organism evidence="1 2">
    <name type="scientific">Gigaspora margarita</name>
    <dbReference type="NCBI Taxonomy" id="4874"/>
    <lineage>
        <taxon>Eukaryota</taxon>
        <taxon>Fungi</taxon>
        <taxon>Fungi incertae sedis</taxon>
        <taxon>Mucoromycota</taxon>
        <taxon>Glomeromycotina</taxon>
        <taxon>Glomeromycetes</taxon>
        <taxon>Diversisporales</taxon>
        <taxon>Gigasporaceae</taxon>
        <taxon>Gigaspora</taxon>
    </lineage>
</organism>
<dbReference type="Gene3D" id="3.90.470.10">
    <property type="entry name" value="Ribosomal protein L22/L17"/>
    <property type="match status" value="1"/>
</dbReference>
<feature type="non-terminal residue" evidence="1">
    <location>
        <position position="1"/>
    </location>
</feature>
<dbReference type="Proteomes" id="UP000789901">
    <property type="component" value="Unassembled WGS sequence"/>
</dbReference>
<protein>
    <submittedName>
        <fullName evidence="1">40990_t:CDS:1</fullName>
    </submittedName>
</protein>
<evidence type="ECO:0000313" key="1">
    <source>
        <dbReference type="EMBL" id="CAG8836211.1"/>
    </source>
</evidence>
<dbReference type="SUPFAM" id="SSF54843">
    <property type="entry name" value="Ribosomal protein L22"/>
    <property type="match status" value="1"/>
</dbReference>
<dbReference type="PANTHER" id="PTHR11593:SF10">
    <property type="entry name" value="60S RIBOSOMAL PROTEIN L17"/>
    <property type="match status" value="1"/>
</dbReference>
<name>A0ABN7WMR2_GIGMA</name>
<reference evidence="1 2" key="1">
    <citation type="submission" date="2021-06" db="EMBL/GenBank/DDBJ databases">
        <authorList>
            <person name="Kallberg Y."/>
            <person name="Tangrot J."/>
            <person name="Rosling A."/>
        </authorList>
    </citation>
    <scope>NUCLEOTIDE SEQUENCE [LARGE SCALE GENOMIC DNA]</scope>
    <source>
        <strain evidence="1 2">120-4 pot B 10/14</strain>
    </source>
</reference>
<comment type="caution">
    <text evidence="1">The sequence shown here is derived from an EMBL/GenBank/DDBJ whole genome shotgun (WGS) entry which is preliminary data.</text>
</comment>
<keyword evidence="2" id="KW-1185">Reference proteome</keyword>
<dbReference type="InterPro" id="IPR036394">
    <property type="entry name" value="Ribosomal_uL22_sf"/>
</dbReference>
<accession>A0ABN7WMR2</accession>
<proteinExistence type="predicted"/>